<dbReference type="AlphaFoldDB" id="A0AAD4ZKR2"/>
<name>A0AAD4ZKR2_PRUDU</name>
<sequence length="110" mass="12337">MLPMAISLIQVVKHLEASEIAVVCRCGFRKSYPSEIKQLSIRVGFERVIPLKEFADASNGYLVDDTCVFGEEVFVCKERRAGKAECLPRINNAVTVSKENSDFQKQGLRN</sequence>
<dbReference type="PANTHER" id="PTHR46162">
    <property type="entry name" value="TRAF-LIKE FAMILY PROTEIN"/>
    <property type="match status" value="1"/>
</dbReference>
<protein>
    <submittedName>
        <fullName evidence="1">Uncharacterized protein</fullName>
    </submittedName>
</protein>
<proteinExistence type="predicted"/>
<evidence type="ECO:0000313" key="1">
    <source>
        <dbReference type="EMBL" id="KAI5349116.1"/>
    </source>
</evidence>
<reference evidence="1 2" key="1">
    <citation type="journal article" date="2022" name="G3 (Bethesda)">
        <title>Whole-genome sequence and methylome profiling of the almond [Prunus dulcis (Mill.) D.A. Webb] cultivar 'Nonpareil'.</title>
        <authorList>
            <person name="D'Amico-Willman K.M."/>
            <person name="Ouma W.Z."/>
            <person name="Meulia T."/>
            <person name="Sideli G.M."/>
            <person name="Gradziel T.M."/>
            <person name="Fresnedo-Ramirez J."/>
        </authorList>
    </citation>
    <scope>NUCLEOTIDE SEQUENCE [LARGE SCALE GENOMIC DNA]</scope>
    <source>
        <strain evidence="1">Clone GOH B32 T37-40</strain>
    </source>
</reference>
<keyword evidence="2" id="KW-1185">Reference proteome</keyword>
<accession>A0AAD4ZKR2</accession>
<organism evidence="1 2">
    <name type="scientific">Prunus dulcis</name>
    <name type="common">Almond</name>
    <name type="synonym">Amygdalus dulcis</name>
    <dbReference type="NCBI Taxonomy" id="3755"/>
    <lineage>
        <taxon>Eukaryota</taxon>
        <taxon>Viridiplantae</taxon>
        <taxon>Streptophyta</taxon>
        <taxon>Embryophyta</taxon>
        <taxon>Tracheophyta</taxon>
        <taxon>Spermatophyta</taxon>
        <taxon>Magnoliopsida</taxon>
        <taxon>eudicotyledons</taxon>
        <taxon>Gunneridae</taxon>
        <taxon>Pentapetalae</taxon>
        <taxon>rosids</taxon>
        <taxon>fabids</taxon>
        <taxon>Rosales</taxon>
        <taxon>Rosaceae</taxon>
        <taxon>Amygdaloideae</taxon>
        <taxon>Amygdaleae</taxon>
        <taxon>Prunus</taxon>
    </lineage>
</organism>
<dbReference type="PANTHER" id="PTHR46162:SF2">
    <property type="entry name" value="ANKYRIN REPEAT-CONTAINING PROTEIN-RELATED"/>
    <property type="match status" value="1"/>
</dbReference>
<dbReference type="InterPro" id="IPR008974">
    <property type="entry name" value="TRAF-like"/>
</dbReference>
<gene>
    <name evidence="1" type="ORF">L3X38_002003</name>
</gene>
<evidence type="ECO:0000313" key="2">
    <source>
        <dbReference type="Proteomes" id="UP001054821"/>
    </source>
</evidence>
<dbReference type="Proteomes" id="UP001054821">
    <property type="component" value="Chromosome 1"/>
</dbReference>
<dbReference type="SUPFAM" id="SSF49599">
    <property type="entry name" value="TRAF domain-like"/>
    <property type="match status" value="1"/>
</dbReference>
<comment type="caution">
    <text evidence="1">The sequence shown here is derived from an EMBL/GenBank/DDBJ whole genome shotgun (WGS) entry which is preliminary data.</text>
</comment>
<dbReference type="Gene3D" id="2.60.210.10">
    <property type="entry name" value="Apoptosis, Tumor Necrosis Factor Receptor Associated Protein 2, Chain A"/>
    <property type="match status" value="1"/>
</dbReference>
<dbReference type="EMBL" id="JAJFAZ020000001">
    <property type="protein sequence ID" value="KAI5349116.1"/>
    <property type="molecule type" value="Genomic_DNA"/>
</dbReference>